<name>W4QIG9_9BACI</name>
<keyword evidence="1" id="KW-0812">Transmembrane</keyword>
<dbReference type="InterPro" id="IPR006976">
    <property type="entry name" value="VanZ-like"/>
</dbReference>
<protein>
    <recommendedName>
        <fullName evidence="2">VanZ-like domain-containing protein</fullName>
    </recommendedName>
</protein>
<evidence type="ECO:0000313" key="3">
    <source>
        <dbReference type="EMBL" id="GAE31413.1"/>
    </source>
</evidence>
<comment type="caution">
    <text evidence="3">The sequence shown here is derived from an EMBL/GenBank/DDBJ whole genome shotgun (WGS) entry which is preliminary data.</text>
</comment>
<feature type="transmembrane region" description="Helical" evidence="1">
    <location>
        <begin position="18"/>
        <end position="35"/>
    </location>
</feature>
<accession>W4QIG9</accession>
<dbReference type="PANTHER" id="PTHR28008">
    <property type="entry name" value="DOMAIN PROTEIN, PUTATIVE (AFU_ORTHOLOGUE AFUA_3G10980)-RELATED"/>
    <property type="match status" value="1"/>
</dbReference>
<organism evidence="3 4">
    <name type="scientific">Halalkalibacter hemicellulosilyticusJCM 9152</name>
    <dbReference type="NCBI Taxonomy" id="1236971"/>
    <lineage>
        <taxon>Bacteria</taxon>
        <taxon>Bacillati</taxon>
        <taxon>Bacillota</taxon>
        <taxon>Bacilli</taxon>
        <taxon>Bacillales</taxon>
        <taxon>Bacillaceae</taxon>
        <taxon>Halalkalibacter</taxon>
    </lineage>
</organism>
<dbReference type="EMBL" id="BAUU01000019">
    <property type="protein sequence ID" value="GAE31413.1"/>
    <property type="molecule type" value="Genomic_DNA"/>
</dbReference>
<proteinExistence type="predicted"/>
<sequence>MEPYTLSRQEPFLTIQKIGHYVSFFVLTGLLYTCLKKWRLTLIICFSFSIALEIIQPFFNRDGRILDIGVNQLGIISFLMLFMIVNRRGNRMAK</sequence>
<dbReference type="Pfam" id="PF04892">
    <property type="entry name" value="VanZ"/>
    <property type="match status" value="1"/>
</dbReference>
<keyword evidence="4" id="KW-1185">Reference proteome</keyword>
<keyword evidence="1" id="KW-1133">Transmembrane helix</keyword>
<evidence type="ECO:0000313" key="4">
    <source>
        <dbReference type="Proteomes" id="UP000018895"/>
    </source>
</evidence>
<evidence type="ECO:0000256" key="1">
    <source>
        <dbReference type="SAM" id="Phobius"/>
    </source>
</evidence>
<feature type="domain" description="VanZ-like" evidence="2">
    <location>
        <begin position="15"/>
        <end position="85"/>
    </location>
</feature>
<dbReference type="PANTHER" id="PTHR28008:SF1">
    <property type="entry name" value="DOMAIN PROTEIN, PUTATIVE (AFU_ORTHOLOGUE AFUA_3G10980)-RELATED"/>
    <property type="match status" value="1"/>
</dbReference>
<gene>
    <name evidence="3" type="ORF">JCM9152_2880</name>
</gene>
<evidence type="ECO:0000259" key="2">
    <source>
        <dbReference type="Pfam" id="PF04892"/>
    </source>
</evidence>
<feature type="transmembrane region" description="Helical" evidence="1">
    <location>
        <begin position="40"/>
        <end position="59"/>
    </location>
</feature>
<dbReference type="Proteomes" id="UP000018895">
    <property type="component" value="Unassembled WGS sequence"/>
</dbReference>
<keyword evidence="1" id="KW-0472">Membrane</keyword>
<dbReference type="NCBIfam" id="NF037970">
    <property type="entry name" value="vanZ_1"/>
    <property type="match status" value="1"/>
</dbReference>
<dbReference type="AlphaFoldDB" id="W4QIG9"/>
<feature type="transmembrane region" description="Helical" evidence="1">
    <location>
        <begin position="65"/>
        <end position="85"/>
    </location>
</feature>
<dbReference type="STRING" id="1236971.JCM9152_2880"/>
<reference evidence="3" key="1">
    <citation type="journal article" date="2014" name="Genome Announc.">
        <title>Draft Genome Sequences of Three Alkaliphilic Bacillus Strains, Bacillus wakoensis JCM 9140T, Bacillus akibai JCM 9157T, and Bacillus hemicellulosilyticus JCM 9152T.</title>
        <authorList>
            <person name="Yuki M."/>
            <person name="Oshima K."/>
            <person name="Suda W."/>
            <person name="Oshida Y."/>
            <person name="Kitamura K."/>
            <person name="Iida T."/>
            <person name="Hattori M."/>
            <person name="Ohkuma M."/>
        </authorList>
    </citation>
    <scope>NUCLEOTIDE SEQUENCE [LARGE SCALE GENOMIC DNA]</scope>
    <source>
        <strain evidence="3">JCM 9152</strain>
    </source>
</reference>